<dbReference type="InterPro" id="IPR016897">
    <property type="entry name" value="SKP1"/>
</dbReference>
<dbReference type="Pfam" id="PF01466">
    <property type="entry name" value="Skp1"/>
    <property type="match status" value="1"/>
</dbReference>
<dbReference type="PIRSF" id="PIRSF028729">
    <property type="entry name" value="E3_ubiquit_lig_SCF_Skp"/>
    <property type="match status" value="1"/>
</dbReference>
<dbReference type="InterPro" id="IPR016073">
    <property type="entry name" value="Skp1_comp_POZ"/>
</dbReference>
<evidence type="ECO:0000256" key="4">
    <source>
        <dbReference type="PIRNR" id="PIRNR028729"/>
    </source>
</evidence>
<keyword evidence="8" id="KW-1185">Reference proteome</keyword>
<comment type="pathway">
    <text evidence="1 4">Protein modification; protein ubiquitination.</text>
</comment>
<dbReference type="Pfam" id="PF03931">
    <property type="entry name" value="Skp1_POZ"/>
    <property type="match status" value="1"/>
</dbReference>
<sequence length="121" mass="13808">MSTSSSSSKKIVSFMTSDGETFKLDEEVALQSKAIKHIIEDECDDAVIPLPKVNSDILSKAANYLNIEKLQDLMSQSVANWMKGKPPKEIREYFKITNDFTLEEEAEVRKEHLWAYEGMDM</sequence>
<feature type="domain" description="SKP1 component POZ" evidence="6">
    <location>
        <begin position="11"/>
        <end position="66"/>
    </location>
</feature>
<dbReference type="PANTHER" id="PTHR11165">
    <property type="entry name" value="SKP1"/>
    <property type="match status" value="1"/>
</dbReference>
<proteinExistence type="inferred from homology"/>
<evidence type="ECO:0000313" key="7">
    <source>
        <dbReference type="EMBL" id="GJS63620.1"/>
    </source>
</evidence>
<evidence type="ECO:0000256" key="2">
    <source>
        <dbReference type="ARBA" id="ARBA00009993"/>
    </source>
</evidence>
<reference evidence="7" key="1">
    <citation type="journal article" date="2022" name="Int. J. Mol. Sci.">
        <title>Draft Genome of Tanacetum Coccineum: Genomic Comparison of Closely Related Tanacetum-Family Plants.</title>
        <authorList>
            <person name="Yamashiro T."/>
            <person name="Shiraishi A."/>
            <person name="Nakayama K."/>
            <person name="Satake H."/>
        </authorList>
    </citation>
    <scope>NUCLEOTIDE SEQUENCE</scope>
</reference>
<comment type="subunit">
    <text evidence="4">Part of a SCF (SKP1-cullin-F-box) protein ligase complex.</text>
</comment>
<keyword evidence="3 4" id="KW-0833">Ubl conjugation pathway</keyword>
<evidence type="ECO:0000256" key="1">
    <source>
        <dbReference type="ARBA" id="ARBA00004906"/>
    </source>
</evidence>
<evidence type="ECO:0000259" key="5">
    <source>
        <dbReference type="Pfam" id="PF01466"/>
    </source>
</evidence>
<comment type="function">
    <text evidence="4">Involved in ubiquitination and subsequent proteasomal degradation of target proteins. Together with CUL1, RBX1 and a F-box protein, it forms a SCF E3 ubiquitin ligase complex. The functional specificity of this complex depends on the type of F-box protein. In the SCF complex, it serves as an adapter that links the F-box protein to CUL1.</text>
</comment>
<comment type="similarity">
    <text evidence="2 4">Belongs to the SKP1 family.</text>
</comment>
<dbReference type="SUPFAM" id="SSF54695">
    <property type="entry name" value="POZ domain"/>
    <property type="match status" value="1"/>
</dbReference>
<dbReference type="Proteomes" id="UP001151760">
    <property type="component" value="Unassembled WGS sequence"/>
</dbReference>
<dbReference type="InterPro" id="IPR011333">
    <property type="entry name" value="SKP1/BTB/POZ_sf"/>
</dbReference>
<comment type="caution">
    <text evidence="7">The sequence shown here is derived from an EMBL/GenBank/DDBJ whole genome shotgun (WGS) entry which is preliminary data.</text>
</comment>
<dbReference type="SMART" id="SM00512">
    <property type="entry name" value="Skp1"/>
    <property type="match status" value="1"/>
</dbReference>
<feature type="domain" description="SKP1 component dimerisation" evidence="5">
    <location>
        <begin position="69"/>
        <end position="115"/>
    </location>
</feature>
<protein>
    <recommendedName>
        <fullName evidence="4">SKP1-like protein</fullName>
    </recommendedName>
</protein>
<accession>A0ABQ4XEZ1</accession>
<gene>
    <name evidence="7" type="ORF">Tco_0678184</name>
</gene>
<dbReference type="EMBL" id="BQNB010009444">
    <property type="protein sequence ID" value="GJS63620.1"/>
    <property type="molecule type" value="Genomic_DNA"/>
</dbReference>
<organism evidence="7 8">
    <name type="scientific">Tanacetum coccineum</name>
    <dbReference type="NCBI Taxonomy" id="301880"/>
    <lineage>
        <taxon>Eukaryota</taxon>
        <taxon>Viridiplantae</taxon>
        <taxon>Streptophyta</taxon>
        <taxon>Embryophyta</taxon>
        <taxon>Tracheophyta</taxon>
        <taxon>Spermatophyta</taxon>
        <taxon>Magnoliopsida</taxon>
        <taxon>eudicotyledons</taxon>
        <taxon>Gunneridae</taxon>
        <taxon>Pentapetalae</taxon>
        <taxon>asterids</taxon>
        <taxon>campanulids</taxon>
        <taxon>Asterales</taxon>
        <taxon>Asteraceae</taxon>
        <taxon>Asteroideae</taxon>
        <taxon>Anthemideae</taxon>
        <taxon>Anthemidinae</taxon>
        <taxon>Tanacetum</taxon>
    </lineage>
</organism>
<reference evidence="7" key="2">
    <citation type="submission" date="2022-01" db="EMBL/GenBank/DDBJ databases">
        <authorList>
            <person name="Yamashiro T."/>
            <person name="Shiraishi A."/>
            <person name="Satake H."/>
            <person name="Nakayama K."/>
        </authorList>
    </citation>
    <scope>NUCLEOTIDE SEQUENCE</scope>
</reference>
<name>A0ABQ4XEZ1_9ASTR</name>
<evidence type="ECO:0000256" key="3">
    <source>
        <dbReference type="ARBA" id="ARBA00022786"/>
    </source>
</evidence>
<evidence type="ECO:0000259" key="6">
    <source>
        <dbReference type="Pfam" id="PF03931"/>
    </source>
</evidence>
<evidence type="ECO:0000313" key="8">
    <source>
        <dbReference type="Proteomes" id="UP001151760"/>
    </source>
</evidence>
<dbReference type="SUPFAM" id="SSF81382">
    <property type="entry name" value="Skp1 dimerisation domain-like"/>
    <property type="match status" value="1"/>
</dbReference>
<dbReference type="InterPro" id="IPR001232">
    <property type="entry name" value="SKP1-like"/>
</dbReference>
<dbReference type="Gene3D" id="3.30.710.10">
    <property type="entry name" value="Potassium Channel Kv1.1, Chain A"/>
    <property type="match status" value="1"/>
</dbReference>
<dbReference type="InterPro" id="IPR036296">
    <property type="entry name" value="SKP1-like_dim_sf"/>
</dbReference>
<dbReference type="InterPro" id="IPR016072">
    <property type="entry name" value="Skp1_comp_dimer"/>
</dbReference>